<keyword evidence="4" id="KW-0238">DNA-binding</keyword>
<dbReference type="AlphaFoldDB" id="A0AA95NGU6"/>
<name>A0AA95NGU6_9BURK</name>
<proteinExistence type="predicted"/>
<dbReference type="PANTHER" id="PTHR37299">
    <property type="entry name" value="TRANSCRIPTIONAL REGULATOR-RELATED"/>
    <property type="match status" value="1"/>
</dbReference>
<protein>
    <submittedName>
        <fullName evidence="4">LytTR family DNA-binding domain-containing protein</fullName>
    </submittedName>
</protein>
<dbReference type="RefSeq" id="WP_285233047.1">
    <property type="nucleotide sequence ID" value="NZ_CP116346.1"/>
</dbReference>
<dbReference type="KEGG" id="pais:PFX98_24320"/>
<gene>
    <name evidence="4" type="ORF">PFX98_24320</name>
</gene>
<dbReference type="PROSITE" id="PS50930">
    <property type="entry name" value="HTH_LYTTR"/>
    <property type="match status" value="1"/>
</dbReference>
<dbReference type="Proteomes" id="UP001177769">
    <property type="component" value="Chromosome"/>
</dbReference>
<evidence type="ECO:0000313" key="4">
    <source>
        <dbReference type="EMBL" id="WIT11958.1"/>
    </source>
</evidence>
<feature type="modified residue" description="4-aspartylphosphate" evidence="1">
    <location>
        <position position="61"/>
    </location>
</feature>
<dbReference type="PANTHER" id="PTHR37299:SF1">
    <property type="entry name" value="STAGE 0 SPORULATION PROTEIN A HOMOLOG"/>
    <property type="match status" value="1"/>
</dbReference>
<organism evidence="4 5">
    <name type="scientific">Paucibacter sediminis</name>
    <dbReference type="NCBI Taxonomy" id="3019553"/>
    <lineage>
        <taxon>Bacteria</taxon>
        <taxon>Pseudomonadati</taxon>
        <taxon>Pseudomonadota</taxon>
        <taxon>Betaproteobacteria</taxon>
        <taxon>Burkholderiales</taxon>
        <taxon>Sphaerotilaceae</taxon>
        <taxon>Roseateles</taxon>
    </lineage>
</organism>
<evidence type="ECO:0000313" key="5">
    <source>
        <dbReference type="Proteomes" id="UP001177769"/>
    </source>
</evidence>
<sequence length="246" mass="27382">MSAPDAKRLTALLVDDEALARRLLREFLKAHPEIEIVGECADGEAALAAIEALAPDLLFLDIQMPGLSGLEVLGLSGREHGVIFTTAHEAHALRAFELHAVDYLLKPFSQARFDRALAQARKLLPLATPGLQQLVAAGNPQRILVRDRQQLHVLSPEQVLCVEAQDDYVCIHTPERSLLKTQTLAEFEAGLDPLRFVRVHRSWLINLDQLLQLERQGKDQLLAVLRGGRKVPVSRAGYERIRPLLK</sequence>
<dbReference type="GO" id="GO:0003677">
    <property type="term" value="F:DNA binding"/>
    <property type="evidence" value="ECO:0007669"/>
    <property type="project" value="UniProtKB-KW"/>
</dbReference>
<keyword evidence="5" id="KW-1185">Reference proteome</keyword>
<evidence type="ECO:0000259" key="2">
    <source>
        <dbReference type="PROSITE" id="PS50110"/>
    </source>
</evidence>
<dbReference type="Gene3D" id="3.40.50.2300">
    <property type="match status" value="1"/>
</dbReference>
<dbReference type="Gene3D" id="2.40.50.1020">
    <property type="entry name" value="LytTr DNA-binding domain"/>
    <property type="match status" value="1"/>
</dbReference>
<dbReference type="InterPro" id="IPR007492">
    <property type="entry name" value="LytTR_DNA-bd_dom"/>
</dbReference>
<dbReference type="SUPFAM" id="SSF52172">
    <property type="entry name" value="CheY-like"/>
    <property type="match status" value="1"/>
</dbReference>
<dbReference type="SMART" id="SM00850">
    <property type="entry name" value="LytTR"/>
    <property type="match status" value="1"/>
</dbReference>
<feature type="domain" description="Response regulatory" evidence="2">
    <location>
        <begin position="10"/>
        <end position="121"/>
    </location>
</feature>
<dbReference type="InterPro" id="IPR001789">
    <property type="entry name" value="Sig_transdc_resp-reg_receiver"/>
</dbReference>
<dbReference type="EMBL" id="CP116346">
    <property type="protein sequence ID" value="WIT11958.1"/>
    <property type="molecule type" value="Genomic_DNA"/>
</dbReference>
<dbReference type="SMART" id="SM00448">
    <property type="entry name" value="REC"/>
    <property type="match status" value="1"/>
</dbReference>
<keyword evidence="1" id="KW-0597">Phosphoprotein</keyword>
<feature type="domain" description="HTH LytTR-type" evidence="3">
    <location>
        <begin position="143"/>
        <end position="246"/>
    </location>
</feature>
<evidence type="ECO:0000259" key="3">
    <source>
        <dbReference type="PROSITE" id="PS50930"/>
    </source>
</evidence>
<dbReference type="Pfam" id="PF00072">
    <property type="entry name" value="Response_reg"/>
    <property type="match status" value="1"/>
</dbReference>
<dbReference type="Pfam" id="PF04397">
    <property type="entry name" value="LytTR"/>
    <property type="match status" value="1"/>
</dbReference>
<dbReference type="InterPro" id="IPR011006">
    <property type="entry name" value="CheY-like_superfamily"/>
</dbReference>
<dbReference type="GO" id="GO:0000156">
    <property type="term" value="F:phosphorelay response regulator activity"/>
    <property type="evidence" value="ECO:0007669"/>
    <property type="project" value="InterPro"/>
</dbReference>
<dbReference type="PROSITE" id="PS50110">
    <property type="entry name" value="RESPONSE_REGULATORY"/>
    <property type="match status" value="1"/>
</dbReference>
<dbReference type="InterPro" id="IPR046947">
    <property type="entry name" value="LytR-like"/>
</dbReference>
<accession>A0AA95NGU6</accession>
<evidence type="ECO:0000256" key="1">
    <source>
        <dbReference type="PROSITE-ProRule" id="PRU00169"/>
    </source>
</evidence>
<reference evidence="4" key="1">
    <citation type="submission" date="2023-01" db="EMBL/GenBank/DDBJ databases">
        <title>Whole genome sequence of Paucibacter sp. S2-9 isolated from pond sediment.</title>
        <authorList>
            <person name="Jung J.Y."/>
        </authorList>
    </citation>
    <scope>NUCLEOTIDE SEQUENCE</scope>
    <source>
        <strain evidence="4">S2-9</strain>
    </source>
</reference>